<organism evidence="2 3">
    <name type="scientific">Acer saccharum</name>
    <name type="common">Sugar maple</name>
    <dbReference type="NCBI Taxonomy" id="4024"/>
    <lineage>
        <taxon>Eukaryota</taxon>
        <taxon>Viridiplantae</taxon>
        <taxon>Streptophyta</taxon>
        <taxon>Embryophyta</taxon>
        <taxon>Tracheophyta</taxon>
        <taxon>Spermatophyta</taxon>
        <taxon>Magnoliopsida</taxon>
        <taxon>eudicotyledons</taxon>
        <taxon>Gunneridae</taxon>
        <taxon>Pentapetalae</taxon>
        <taxon>rosids</taxon>
        <taxon>malvids</taxon>
        <taxon>Sapindales</taxon>
        <taxon>Sapindaceae</taxon>
        <taxon>Hippocastanoideae</taxon>
        <taxon>Acereae</taxon>
        <taxon>Acer</taxon>
    </lineage>
</organism>
<dbReference type="EMBL" id="JAUESC010000004">
    <property type="protein sequence ID" value="KAK0595630.1"/>
    <property type="molecule type" value="Genomic_DNA"/>
</dbReference>
<proteinExistence type="predicted"/>
<feature type="region of interest" description="Disordered" evidence="1">
    <location>
        <begin position="95"/>
        <end position="116"/>
    </location>
</feature>
<reference evidence="2" key="1">
    <citation type="journal article" date="2022" name="Plant J.">
        <title>Strategies of tolerance reflected in two North American maple genomes.</title>
        <authorList>
            <person name="McEvoy S.L."/>
            <person name="Sezen U.U."/>
            <person name="Trouern-Trend A."/>
            <person name="McMahon S.M."/>
            <person name="Schaberg P.G."/>
            <person name="Yang J."/>
            <person name="Wegrzyn J.L."/>
            <person name="Swenson N.G."/>
        </authorList>
    </citation>
    <scope>NUCLEOTIDE SEQUENCE</scope>
    <source>
        <strain evidence="2">NS2018</strain>
    </source>
</reference>
<dbReference type="AlphaFoldDB" id="A0AA39VX66"/>
<evidence type="ECO:0000313" key="3">
    <source>
        <dbReference type="Proteomes" id="UP001168877"/>
    </source>
</evidence>
<accession>A0AA39VX66</accession>
<evidence type="ECO:0000313" key="2">
    <source>
        <dbReference type="EMBL" id="KAK0595630.1"/>
    </source>
</evidence>
<comment type="caution">
    <text evidence="2">The sequence shown here is derived from an EMBL/GenBank/DDBJ whole genome shotgun (WGS) entry which is preliminary data.</text>
</comment>
<name>A0AA39VX66_ACESA</name>
<feature type="region of interest" description="Disordered" evidence="1">
    <location>
        <begin position="230"/>
        <end position="254"/>
    </location>
</feature>
<keyword evidence="3" id="KW-1185">Reference proteome</keyword>
<gene>
    <name evidence="2" type="ORF">LWI29_008498</name>
</gene>
<protein>
    <submittedName>
        <fullName evidence="2">Uncharacterized protein</fullName>
    </submittedName>
</protein>
<evidence type="ECO:0000256" key="1">
    <source>
        <dbReference type="SAM" id="MobiDB-lite"/>
    </source>
</evidence>
<feature type="compositionally biased region" description="Polar residues" evidence="1">
    <location>
        <begin position="232"/>
        <end position="254"/>
    </location>
</feature>
<feature type="compositionally biased region" description="Basic and acidic residues" evidence="1">
    <location>
        <begin position="34"/>
        <end position="53"/>
    </location>
</feature>
<dbReference type="Proteomes" id="UP001168877">
    <property type="component" value="Unassembled WGS sequence"/>
</dbReference>
<reference evidence="2" key="2">
    <citation type="submission" date="2023-06" db="EMBL/GenBank/DDBJ databases">
        <authorList>
            <person name="Swenson N.G."/>
            <person name="Wegrzyn J.L."/>
            <person name="Mcevoy S.L."/>
        </authorList>
    </citation>
    <scope>NUCLEOTIDE SEQUENCE</scope>
    <source>
        <strain evidence="2">NS2018</strain>
        <tissue evidence="2">Leaf</tissue>
    </source>
</reference>
<feature type="region of interest" description="Disordered" evidence="1">
    <location>
        <begin position="1"/>
        <end position="53"/>
    </location>
</feature>
<feature type="compositionally biased region" description="Polar residues" evidence="1">
    <location>
        <begin position="1"/>
        <end position="14"/>
    </location>
</feature>
<sequence length="319" mass="33928">MSSETFVFTAQQPPDSKMNVDANKGFSDCSSSKRARENSDVVGRDDSETNQTRKEAMGSFKFKLMGMSMPNSWIGLGTTKEKLKIDTEDILISEGPIPKRNESNGNSGVKKPETSGKFFGTVDDKVGKHRLTNSVSVGEKNTMKGKNVALGNGSGSRFDVLNEVVENVIIGKGNRVVNKGNVGSVGREKNTLVEITNQGKDLNRGSAMRGKKSANKGSVNDQSMCSILKGAASNTKGNGGDKSNNYSLNQPQKSGNSIANVEDLGRISDLCQVQPTVVAITSSSATGDEKCVSIPIMQNDSSFDVVAVDLVEAMALVSE</sequence>